<evidence type="ECO:0000259" key="7">
    <source>
        <dbReference type="Pfam" id="PF00892"/>
    </source>
</evidence>
<comment type="subcellular location">
    <subcellularLocation>
        <location evidence="1">Membrane</location>
        <topology evidence="1">Multi-pass membrane protein</topology>
    </subcellularLocation>
</comment>
<dbReference type="InterPro" id="IPR037185">
    <property type="entry name" value="EmrE-like"/>
</dbReference>
<feature type="transmembrane region" description="Helical" evidence="6">
    <location>
        <begin position="94"/>
        <end position="113"/>
    </location>
</feature>
<dbReference type="EMBL" id="JAFLWW010000005">
    <property type="protein sequence ID" value="MBT1157361.1"/>
    <property type="molecule type" value="Genomic_DNA"/>
</dbReference>
<dbReference type="RefSeq" id="WP_214391327.1">
    <property type="nucleotide sequence ID" value="NZ_JAFLWW010000005.1"/>
</dbReference>
<feature type="transmembrane region" description="Helical" evidence="6">
    <location>
        <begin position="145"/>
        <end position="163"/>
    </location>
</feature>
<name>A0A9X1AD07_9HYPH</name>
<feature type="transmembrane region" description="Helical" evidence="6">
    <location>
        <begin position="38"/>
        <end position="55"/>
    </location>
</feature>
<feature type="transmembrane region" description="Helical" evidence="6">
    <location>
        <begin position="120"/>
        <end position="139"/>
    </location>
</feature>
<dbReference type="PANTHER" id="PTHR22911:SF6">
    <property type="entry name" value="SOLUTE CARRIER FAMILY 35 MEMBER G1"/>
    <property type="match status" value="1"/>
</dbReference>
<dbReference type="GO" id="GO:0016020">
    <property type="term" value="C:membrane"/>
    <property type="evidence" value="ECO:0007669"/>
    <property type="project" value="UniProtKB-SubCell"/>
</dbReference>
<gene>
    <name evidence="8" type="ORF">J1C56_17355</name>
</gene>
<accession>A0A9X1AD07</accession>
<organism evidence="8 9">
    <name type="scientific">Aminobacter anthyllidis</name>
    <dbReference type="NCBI Taxonomy" id="1035067"/>
    <lineage>
        <taxon>Bacteria</taxon>
        <taxon>Pseudomonadati</taxon>
        <taxon>Pseudomonadota</taxon>
        <taxon>Alphaproteobacteria</taxon>
        <taxon>Hyphomicrobiales</taxon>
        <taxon>Phyllobacteriaceae</taxon>
        <taxon>Aminobacter</taxon>
    </lineage>
</organism>
<feature type="domain" description="EamA" evidence="7">
    <location>
        <begin position="7"/>
        <end position="139"/>
    </location>
</feature>
<dbReference type="SUPFAM" id="SSF103481">
    <property type="entry name" value="Multidrug resistance efflux transporter EmrE"/>
    <property type="match status" value="2"/>
</dbReference>
<dbReference type="PANTHER" id="PTHR22911">
    <property type="entry name" value="ACYL-MALONYL CONDENSING ENZYME-RELATED"/>
    <property type="match status" value="1"/>
</dbReference>
<evidence type="ECO:0000256" key="6">
    <source>
        <dbReference type="SAM" id="Phobius"/>
    </source>
</evidence>
<reference evidence="8" key="2">
    <citation type="submission" date="2021-03" db="EMBL/GenBank/DDBJ databases">
        <authorList>
            <person name="Artuso I."/>
            <person name="Turrini P."/>
            <person name="Pirolo M."/>
            <person name="Lugli G.A."/>
            <person name="Ventura M."/>
            <person name="Visca P."/>
        </authorList>
    </citation>
    <scope>NUCLEOTIDE SEQUENCE</scope>
    <source>
        <strain evidence="8">LMG 26462</strain>
    </source>
</reference>
<evidence type="ECO:0000313" key="8">
    <source>
        <dbReference type="EMBL" id="MBT1157361.1"/>
    </source>
</evidence>
<comment type="similarity">
    <text evidence="2">Belongs to the drug/metabolite transporter (DMT) superfamily. 10 TMS drug/metabolite exporter (DME) (TC 2.A.7.3) family.</text>
</comment>
<dbReference type="AlphaFoldDB" id="A0A9X1AD07"/>
<evidence type="ECO:0000313" key="9">
    <source>
        <dbReference type="Proteomes" id="UP001138921"/>
    </source>
</evidence>
<feature type="transmembrane region" description="Helical" evidence="6">
    <location>
        <begin position="281"/>
        <end position="300"/>
    </location>
</feature>
<evidence type="ECO:0000256" key="2">
    <source>
        <dbReference type="ARBA" id="ARBA00009853"/>
    </source>
</evidence>
<reference evidence="8" key="1">
    <citation type="journal article" date="2021" name="Microorganisms">
        <title>Phylogenomic Reconstruction and Metabolic Potential of the Genus Aminobacter.</title>
        <authorList>
            <person name="Artuso I."/>
            <person name="Turrini P."/>
            <person name="Pirolo M."/>
            <person name="Lugli G.A."/>
            <person name="Ventura M."/>
            <person name="Visca P."/>
        </authorList>
    </citation>
    <scope>NUCLEOTIDE SEQUENCE</scope>
    <source>
        <strain evidence="8">LMG 26462</strain>
    </source>
</reference>
<proteinExistence type="inferred from homology"/>
<feature type="transmembrane region" description="Helical" evidence="6">
    <location>
        <begin position="226"/>
        <end position="244"/>
    </location>
</feature>
<keyword evidence="9" id="KW-1185">Reference proteome</keyword>
<feature type="transmembrane region" description="Helical" evidence="6">
    <location>
        <begin position="184"/>
        <end position="206"/>
    </location>
</feature>
<feature type="transmembrane region" description="Helical" evidence="6">
    <location>
        <begin position="67"/>
        <end position="88"/>
    </location>
</feature>
<evidence type="ECO:0000256" key="1">
    <source>
        <dbReference type="ARBA" id="ARBA00004141"/>
    </source>
</evidence>
<dbReference type="InterPro" id="IPR000620">
    <property type="entry name" value="EamA_dom"/>
</dbReference>
<evidence type="ECO:0000256" key="4">
    <source>
        <dbReference type="ARBA" id="ARBA00022989"/>
    </source>
</evidence>
<comment type="caution">
    <text evidence="8">The sequence shown here is derived from an EMBL/GenBank/DDBJ whole genome shotgun (WGS) entry which is preliminary data.</text>
</comment>
<evidence type="ECO:0000256" key="5">
    <source>
        <dbReference type="ARBA" id="ARBA00023136"/>
    </source>
</evidence>
<evidence type="ECO:0000256" key="3">
    <source>
        <dbReference type="ARBA" id="ARBA00022692"/>
    </source>
</evidence>
<keyword evidence="4 6" id="KW-1133">Transmembrane helix</keyword>
<protein>
    <submittedName>
        <fullName evidence="8">DMT family transporter</fullName>
    </submittedName>
</protein>
<dbReference type="Proteomes" id="UP001138921">
    <property type="component" value="Unassembled WGS sequence"/>
</dbReference>
<dbReference type="Pfam" id="PF00892">
    <property type="entry name" value="EamA"/>
    <property type="match status" value="1"/>
</dbReference>
<feature type="transmembrane region" description="Helical" evidence="6">
    <location>
        <begin position="256"/>
        <end position="275"/>
    </location>
</feature>
<keyword evidence="3 6" id="KW-0812">Transmembrane</keyword>
<sequence>MRNRTLLGILCLCLGVLVFSIQDALIKAVAGTYPVSEALLIRAMVALPILLWMVHRDVGLAALASPNWRFLATRSSILFVSYCAYYLAIPALPIADAAALFFLAPLLIMTMAGPYLGERVPWQSLAAGAVGLLGVIVMVNPGAGIFEWAALLSLVSAGLYSFSQLMARKIGVTESATTMAFYQNAAYLIGAVVITTVFTATGFQQTGHPSLDFLMRPWIWPSLRDFLMMGACGIIAAAGMVLLGQAYRLTPANKAATFEYTGLLWAPLWGFLFFAEIPGSGTVIGALLIVGAGIFALNVGTRPPQAAPASATAD</sequence>
<keyword evidence="5 6" id="KW-0472">Membrane</keyword>